<evidence type="ECO:0000256" key="2">
    <source>
        <dbReference type="SAM" id="MobiDB-lite"/>
    </source>
</evidence>
<evidence type="ECO:0000256" key="1">
    <source>
        <dbReference type="ARBA" id="ARBA00009078"/>
    </source>
</evidence>
<accession>A0AAW1SJF9</accession>
<feature type="compositionally biased region" description="Basic and acidic residues" evidence="2">
    <location>
        <begin position="606"/>
        <end position="620"/>
    </location>
</feature>
<comment type="caution">
    <text evidence="3">The sequence shown here is derived from an EMBL/GenBank/DDBJ whole genome shotgun (WGS) entry which is preliminary data.</text>
</comment>
<feature type="compositionally biased region" description="Basic and acidic residues" evidence="2">
    <location>
        <begin position="628"/>
        <end position="640"/>
    </location>
</feature>
<feature type="region of interest" description="Disordered" evidence="2">
    <location>
        <begin position="606"/>
        <end position="708"/>
    </location>
</feature>
<dbReference type="GO" id="GO:0000056">
    <property type="term" value="P:ribosomal small subunit export from nucleus"/>
    <property type="evidence" value="ECO:0007669"/>
    <property type="project" value="TreeGrafter"/>
</dbReference>
<dbReference type="AlphaFoldDB" id="A0AAW1SJF9"/>
<evidence type="ECO:0000313" key="4">
    <source>
        <dbReference type="Proteomes" id="UP001445335"/>
    </source>
</evidence>
<comment type="similarity">
    <text evidence="1">Belongs to the LTV1 family.</text>
</comment>
<dbReference type="Proteomes" id="UP001445335">
    <property type="component" value="Unassembled WGS sequence"/>
</dbReference>
<evidence type="ECO:0000313" key="3">
    <source>
        <dbReference type="EMBL" id="KAK9846609.1"/>
    </source>
</evidence>
<dbReference type="InterPro" id="IPR007307">
    <property type="entry name" value="Ltv1"/>
</dbReference>
<dbReference type="GO" id="GO:0005634">
    <property type="term" value="C:nucleus"/>
    <property type="evidence" value="ECO:0007669"/>
    <property type="project" value="TreeGrafter"/>
</dbReference>
<organism evidence="3 4">
    <name type="scientific">Elliptochloris bilobata</name>
    <dbReference type="NCBI Taxonomy" id="381761"/>
    <lineage>
        <taxon>Eukaryota</taxon>
        <taxon>Viridiplantae</taxon>
        <taxon>Chlorophyta</taxon>
        <taxon>core chlorophytes</taxon>
        <taxon>Trebouxiophyceae</taxon>
        <taxon>Trebouxiophyceae incertae sedis</taxon>
        <taxon>Elliptochloris clade</taxon>
        <taxon>Elliptochloris</taxon>
    </lineage>
</organism>
<dbReference type="GO" id="GO:0042274">
    <property type="term" value="P:ribosomal small subunit biogenesis"/>
    <property type="evidence" value="ECO:0007669"/>
    <property type="project" value="InterPro"/>
</dbReference>
<feature type="compositionally biased region" description="Basic and acidic residues" evidence="2">
    <location>
        <begin position="687"/>
        <end position="708"/>
    </location>
</feature>
<gene>
    <name evidence="3" type="ORF">WJX81_007566</name>
</gene>
<feature type="compositionally biased region" description="Basic and acidic residues" evidence="2">
    <location>
        <begin position="460"/>
        <end position="476"/>
    </location>
</feature>
<protein>
    <recommendedName>
        <fullName evidence="5">Protein LTV1 homolog</fullName>
    </recommendedName>
</protein>
<dbReference type="PANTHER" id="PTHR21531:SF0">
    <property type="entry name" value="PROTEIN LTV1 HOMOLOG"/>
    <property type="match status" value="1"/>
</dbReference>
<sequence>MMLSDTVLRAPLTFLRSRQQANGGIRLLAPIKGSIQRLERAQAALENLNAYDPDPVVYKSVLNSVRSASLNCYLFEALPDADIETRMSLLQRQMKLGDACTFRLIAKNVVSLLPSSKEDLKEQTMAELENLIRSYHLLDDNLDRARMGDPHAAENVPAALQYTLATTHSFGTAIERCLGLPPSNVATLRPFIDKKSSTTYNLIYRPTEEDAEQPERLLVDAGRGVGIGRPDAAAAGASVPPEADGERCYPLGHPLAWLDQDASSASLAEERRREIVGLGMPDDGYDYLQHLRVCGGPGKVEGLPDAADTPDEVEAAGPSVYVPAPKVEPPPEDVKLFDARRLTLHQPAVTDDEAALGAGGVTAFSRERERLWRAQAEEVDQIAAAMRALEDDGAASAGGSDFLEDDFVLAATRAAEVGSALPGPGTGVAPAEGPEQASSDDEAGSSGWSSEESDPEGDGAGERGDGAGESTADRVRVRAGSGTSSEAGSRRAGSIASTYWRPERADRKAALSAIDEQFEHLALEYDSDEIGDLEDEGVGPPAGASLDQFGGMLDEFLAVHATPGHAHEGGQAYHSAAEAVAAAGPAVDENAAVAIAKARELLRLEEARAERREGSTDDPRPPPAPFARHPDAAEEQRWDCESVLSLRSNADNHPALLAEPARRRRATGGCGDGASITGESVASAARRRGETAEEKRERKAAIKETRRAARAAKKETKLIYKEEVMRMQQRIGVPAPSVISLP</sequence>
<name>A0AAW1SJF9_9CHLO</name>
<dbReference type="EMBL" id="JALJOU010000001">
    <property type="protein sequence ID" value="KAK9846609.1"/>
    <property type="molecule type" value="Genomic_DNA"/>
</dbReference>
<evidence type="ECO:0008006" key="5">
    <source>
        <dbReference type="Google" id="ProtNLM"/>
    </source>
</evidence>
<proteinExistence type="inferred from homology"/>
<dbReference type="PANTHER" id="PTHR21531">
    <property type="entry name" value="LOW-TEMPERATURE VIABILITY PROTEIN LTV1-RELATED"/>
    <property type="match status" value="1"/>
</dbReference>
<dbReference type="GO" id="GO:0030688">
    <property type="term" value="C:preribosome, small subunit precursor"/>
    <property type="evidence" value="ECO:0007669"/>
    <property type="project" value="TreeGrafter"/>
</dbReference>
<keyword evidence="4" id="KW-1185">Reference proteome</keyword>
<feature type="region of interest" description="Disordered" evidence="2">
    <location>
        <begin position="419"/>
        <end position="504"/>
    </location>
</feature>
<reference evidence="3 4" key="1">
    <citation type="journal article" date="2024" name="Nat. Commun.">
        <title>Phylogenomics reveals the evolutionary origins of lichenization in chlorophyte algae.</title>
        <authorList>
            <person name="Puginier C."/>
            <person name="Libourel C."/>
            <person name="Otte J."/>
            <person name="Skaloud P."/>
            <person name="Haon M."/>
            <person name="Grisel S."/>
            <person name="Petersen M."/>
            <person name="Berrin J.G."/>
            <person name="Delaux P.M."/>
            <person name="Dal Grande F."/>
            <person name="Keller J."/>
        </authorList>
    </citation>
    <scope>NUCLEOTIDE SEQUENCE [LARGE SCALE GENOMIC DNA]</scope>
    <source>
        <strain evidence="3 4">SAG 245.80</strain>
    </source>
</reference>
<dbReference type="GO" id="GO:0005829">
    <property type="term" value="C:cytosol"/>
    <property type="evidence" value="ECO:0007669"/>
    <property type="project" value="TreeGrafter"/>
</dbReference>